<feature type="transmembrane region" description="Helical" evidence="7">
    <location>
        <begin position="220"/>
        <end position="244"/>
    </location>
</feature>
<protein>
    <recommendedName>
        <fullName evidence="8">VTT domain-containing protein</fullName>
    </recommendedName>
</protein>
<feature type="domain" description="VTT" evidence="8">
    <location>
        <begin position="155"/>
        <end position="269"/>
    </location>
</feature>
<evidence type="ECO:0000256" key="3">
    <source>
        <dbReference type="ARBA" id="ARBA00022692"/>
    </source>
</evidence>
<comment type="subcellular location">
    <subcellularLocation>
        <location evidence="1">Cell membrane</location>
        <topology evidence="1">Multi-pass membrane protein</topology>
    </subcellularLocation>
</comment>
<keyword evidence="5 7" id="KW-0472">Membrane</keyword>
<feature type="transmembrane region" description="Helical" evidence="7">
    <location>
        <begin position="174"/>
        <end position="192"/>
    </location>
</feature>
<dbReference type="AlphaFoldDB" id="A0A7S0RJM1"/>
<name>A0A7S0RJM1_9CHLO</name>
<keyword evidence="3 7" id="KW-0812">Transmembrane</keyword>
<keyword evidence="2" id="KW-1003">Cell membrane</keyword>
<evidence type="ECO:0000256" key="6">
    <source>
        <dbReference type="SAM" id="MobiDB-lite"/>
    </source>
</evidence>
<evidence type="ECO:0000313" key="9">
    <source>
        <dbReference type="EMBL" id="CAD8679148.1"/>
    </source>
</evidence>
<evidence type="ECO:0000256" key="1">
    <source>
        <dbReference type="ARBA" id="ARBA00004651"/>
    </source>
</evidence>
<dbReference type="PANTHER" id="PTHR12677:SF59">
    <property type="entry name" value="GOLGI APPARATUS MEMBRANE PROTEIN TVP38-RELATED"/>
    <property type="match status" value="1"/>
</dbReference>
<dbReference type="InterPro" id="IPR015414">
    <property type="entry name" value="TMEM64"/>
</dbReference>
<evidence type="ECO:0000256" key="5">
    <source>
        <dbReference type="ARBA" id="ARBA00023136"/>
    </source>
</evidence>
<feature type="transmembrane region" description="Helical" evidence="7">
    <location>
        <begin position="250"/>
        <end position="269"/>
    </location>
</feature>
<evidence type="ECO:0000259" key="8">
    <source>
        <dbReference type="Pfam" id="PF09335"/>
    </source>
</evidence>
<dbReference type="GO" id="GO:0005886">
    <property type="term" value="C:plasma membrane"/>
    <property type="evidence" value="ECO:0007669"/>
    <property type="project" value="UniProtKB-SubCell"/>
</dbReference>
<accession>A0A7S0RJM1</accession>
<evidence type="ECO:0000256" key="2">
    <source>
        <dbReference type="ARBA" id="ARBA00022475"/>
    </source>
</evidence>
<dbReference type="EMBL" id="HBFA01028503">
    <property type="protein sequence ID" value="CAD8679148.1"/>
    <property type="molecule type" value="Transcribed_RNA"/>
</dbReference>
<feature type="transmembrane region" description="Helical" evidence="7">
    <location>
        <begin position="137"/>
        <end position="162"/>
    </location>
</feature>
<proteinExistence type="predicted"/>
<evidence type="ECO:0000256" key="4">
    <source>
        <dbReference type="ARBA" id="ARBA00022989"/>
    </source>
</evidence>
<organism evidence="9">
    <name type="scientific">Pyramimonas obovata</name>
    <dbReference type="NCBI Taxonomy" id="1411642"/>
    <lineage>
        <taxon>Eukaryota</taxon>
        <taxon>Viridiplantae</taxon>
        <taxon>Chlorophyta</taxon>
        <taxon>Pyramimonadophyceae</taxon>
        <taxon>Pyramimonadales</taxon>
        <taxon>Pyramimonadaceae</taxon>
        <taxon>Pyramimonas</taxon>
        <taxon>Pyramimonas incertae sedis</taxon>
    </lineage>
</organism>
<feature type="region of interest" description="Disordered" evidence="6">
    <location>
        <begin position="1"/>
        <end position="31"/>
    </location>
</feature>
<keyword evidence="4 7" id="KW-1133">Transmembrane helix</keyword>
<dbReference type="PANTHER" id="PTHR12677">
    <property type="entry name" value="GOLGI APPARATUS MEMBRANE PROTEIN TVP38-RELATED"/>
    <property type="match status" value="1"/>
</dbReference>
<evidence type="ECO:0000256" key="7">
    <source>
        <dbReference type="SAM" id="Phobius"/>
    </source>
</evidence>
<gene>
    <name evidence="9" type="ORF">POBO1169_LOCUS14413</name>
</gene>
<feature type="transmembrane region" description="Helical" evidence="7">
    <location>
        <begin position="98"/>
        <end position="116"/>
    </location>
</feature>
<dbReference type="InterPro" id="IPR032816">
    <property type="entry name" value="VTT_dom"/>
</dbReference>
<reference evidence="9" key="1">
    <citation type="submission" date="2021-01" db="EMBL/GenBank/DDBJ databases">
        <authorList>
            <person name="Corre E."/>
            <person name="Pelletier E."/>
            <person name="Niang G."/>
            <person name="Scheremetjew M."/>
            <person name="Finn R."/>
            <person name="Kale V."/>
            <person name="Holt S."/>
            <person name="Cochrane G."/>
            <person name="Meng A."/>
            <person name="Brown T."/>
            <person name="Cohen L."/>
        </authorList>
    </citation>
    <scope>NUCLEOTIDE SEQUENCE</scope>
    <source>
        <strain evidence="9">CCMP722</strain>
    </source>
</reference>
<feature type="compositionally biased region" description="Basic and acidic residues" evidence="6">
    <location>
        <begin position="9"/>
        <end position="31"/>
    </location>
</feature>
<sequence>MADIEIDLQTEKEQEETRLLDEGDAETGDRLEREQMDAGTALTRGGSVFDPGADFMALSVDKTGTRHQRGSGQSLNCCFALRSKTMGACSSQGSRERVAMLVGMLLLFLVIIPRLFHHFGREVKIADAAEELRGMGFLGGIVFVGVFTLGQIIRIPGVIFLIIGNITYGRYSGWLINMASLPIVLAASFYLFRKIGGQPLQDISSPFVRRMMDKLEQSPLKVVIVLRLCFMLLPFVNLLLALSPVKFKDYMLGSMIGLLPLVTVVAIFTDSAFKFADWLGEA</sequence>
<dbReference type="Pfam" id="PF09335">
    <property type="entry name" value="VTT_dom"/>
    <property type="match status" value="1"/>
</dbReference>